<evidence type="ECO:0000313" key="2">
    <source>
        <dbReference type="Proteomes" id="UP000017396"/>
    </source>
</evidence>
<gene>
    <name evidence="1" type="ORF">GKIL_0066</name>
</gene>
<sequence>MLTMPTSLVPFVTPKEWNLAKRIQQREQGDVRLILWRLGFISIYQLAELLEREGF</sequence>
<reference evidence="1 2" key="1">
    <citation type="journal article" date="2013" name="PLoS ONE">
        <title>Cultivation and Complete Genome Sequencing of Gloeobacter kilaueensis sp. nov., from a Lava Cave in Kilauea Caldera, Hawai'i.</title>
        <authorList>
            <person name="Saw J.H."/>
            <person name="Schatz M."/>
            <person name="Brown M.V."/>
            <person name="Kunkel D.D."/>
            <person name="Foster J.S."/>
            <person name="Shick H."/>
            <person name="Christensen S."/>
            <person name="Hou S."/>
            <person name="Wan X."/>
            <person name="Donachie S.P."/>
        </authorList>
    </citation>
    <scope>NUCLEOTIDE SEQUENCE [LARGE SCALE GENOMIC DNA]</scope>
    <source>
        <strain evidence="2">JS</strain>
    </source>
</reference>
<dbReference type="Pfam" id="PF11165">
    <property type="entry name" value="DUF2949"/>
    <property type="match status" value="1"/>
</dbReference>
<protein>
    <submittedName>
        <fullName evidence="1">Uncharacterized protein</fullName>
    </submittedName>
</protein>
<dbReference type="HOGENOM" id="CLU_3025873_0_0_3"/>
<proteinExistence type="predicted"/>
<keyword evidence="2" id="KW-1185">Reference proteome</keyword>
<dbReference type="EMBL" id="CP003587">
    <property type="protein sequence ID" value="AGY56313.1"/>
    <property type="molecule type" value="Genomic_DNA"/>
</dbReference>
<dbReference type="AlphaFoldDB" id="U5QBX9"/>
<dbReference type="OrthoDB" id="3177118at2"/>
<organism evidence="1 2">
    <name type="scientific">Gloeobacter kilaueensis (strain ATCC BAA-2537 / CCAP 1431/1 / ULC 316 / JS1)</name>
    <dbReference type="NCBI Taxonomy" id="1183438"/>
    <lineage>
        <taxon>Bacteria</taxon>
        <taxon>Bacillati</taxon>
        <taxon>Cyanobacteriota</taxon>
        <taxon>Cyanophyceae</taxon>
        <taxon>Gloeobacterales</taxon>
        <taxon>Gloeobacteraceae</taxon>
        <taxon>Gloeobacter</taxon>
    </lineage>
</organism>
<dbReference type="STRING" id="1183438.GKIL_0066"/>
<evidence type="ECO:0000313" key="1">
    <source>
        <dbReference type="EMBL" id="AGY56313.1"/>
    </source>
</evidence>
<name>U5QBX9_GLOK1</name>
<dbReference type="Proteomes" id="UP000017396">
    <property type="component" value="Chromosome"/>
</dbReference>
<dbReference type="RefSeq" id="WP_023171300.1">
    <property type="nucleotide sequence ID" value="NC_022600.1"/>
</dbReference>
<accession>U5QBX9</accession>
<dbReference type="KEGG" id="glj:GKIL_0066"/>
<dbReference type="InterPro" id="IPR021336">
    <property type="entry name" value="DUF2949"/>
</dbReference>